<evidence type="ECO:0000313" key="2">
    <source>
        <dbReference type="EMBL" id="MBT0665744.1"/>
    </source>
</evidence>
<evidence type="ECO:0000256" key="1">
    <source>
        <dbReference type="SAM" id="SignalP"/>
    </source>
</evidence>
<sequence>MKHFLAAIILLCLPALCAAERIGITITGPSQQLNVEKKSTVITPETVTVNAQVNVTGTEIITIAVPGPQGIPGSGSGGGPVQWADVQSKPSTFAPSAHTQAASTITGLATVAVSNSYGDLSNKPTIPSGAEQIAYNAGTVKDALDQLLYVPIGINSFTLDSGGNITREIGSSYTVGTLAWSTNKTATSQTINGTPRTSPYSVNATVSTNQTYALQVGDGQTTATSSRTVTFTHQRYWGASSAATIDDAGIIALSKEFSTSRGQTRTVAPVDQYIYVAYLATGGDAAFTVNGFLDDSWVLTQRQFVNASGYSAEFRIYRSANKLTGTFTVVVS</sequence>
<protein>
    <submittedName>
        <fullName evidence="2">Uncharacterized protein</fullName>
    </submittedName>
</protein>
<accession>A0AAW4L4R0</accession>
<dbReference type="RefSeq" id="WP_214172507.1">
    <property type="nucleotide sequence ID" value="NZ_JAHCVJ010000006.1"/>
</dbReference>
<dbReference type="EMBL" id="JAHCVJ010000006">
    <property type="protein sequence ID" value="MBT0665744.1"/>
    <property type="molecule type" value="Genomic_DNA"/>
</dbReference>
<proteinExistence type="predicted"/>
<comment type="caution">
    <text evidence="2">The sequence shown here is derived from an EMBL/GenBank/DDBJ whole genome shotgun (WGS) entry which is preliminary data.</text>
</comment>
<keyword evidence="1" id="KW-0732">Signal</keyword>
<dbReference type="Proteomes" id="UP000811899">
    <property type="component" value="Unassembled WGS sequence"/>
</dbReference>
<dbReference type="AlphaFoldDB" id="A0AAW4L4R0"/>
<feature type="signal peptide" evidence="1">
    <location>
        <begin position="1"/>
        <end position="18"/>
    </location>
</feature>
<reference evidence="2 3" key="1">
    <citation type="submission" date="2021-05" db="EMBL/GenBank/DDBJ databases">
        <title>The draft genome of Geobacter pelophilus DSM 12255.</title>
        <authorList>
            <person name="Xu Z."/>
            <person name="Masuda Y."/>
            <person name="Itoh H."/>
            <person name="Senoo K."/>
        </authorList>
    </citation>
    <scope>NUCLEOTIDE SEQUENCE [LARGE SCALE GENOMIC DNA]</scope>
    <source>
        <strain evidence="2 3">DSM 12255</strain>
    </source>
</reference>
<organism evidence="2 3">
    <name type="scientific">Geoanaerobacter pelophilus</name>
    <dbReference type="NCBI Taxonomy" id="60036"/>
    <lineage>
        <taxon>Bacteria</taxon>
        <taxon>Pseudomonadati</taxon>
        <taxon>Thermodesulfobacteriota</taxon>
        <taxon>Desulfuromonadia</taxon>
        <taxon>Geobacterales</taxon>
        <taxon>Geobacteraceae</taxon>
        <taxon>Geoanaerobacter</taxon>
    </lineage>
</organism>
<name>A0AAW4L4R0_9BACT</name>
<gene>
    <name evidence="2" type="ORF">KI809_15650</name>
</gene>
<keyword evidence="3" id="KW-1185">Reference proteome</keyword>
<evidence type="ECO:0000313" key="3">
    <source>
        <dbReference type="Proteomes" id="UP000811899"/>
    </source>
</evidence>
<feature type="chain" id="PRO_5043811840" evidence="1">
    <location>
        <begin position="19"/>
        <end position="332"/>
    </location>
</feature>